<keyword evidence="3" id="KW-1185">Reference proteome</keyword>
<dbReference type="InterPro" id="IPR050266">
    <property type="entry name" value="AB_hydrolase_sf"/>
</dbReference>
<proteinExistence type="predicted"/>
<dbReference type="AlphaFoldDB" id="A0A8J3I5H8"/>
<dbReference type="GO" id="GO:0016787">
    <property type="term" value="F:hydrolase activity"/>
    <property type="evidence" value="ECO:0007669"/>
    <property type="project" value="UniProtKB-KW"/>
</dbReference>
<feature type="domain" description="AB hydrolase-1" evidence="1">
    <location>
        <begin position="27"/>
        <end position="260"/>
    </location>
</feature>
<evidence type="ECO:0000313" key="2">
    <source>
        <dbReference type="EMBL" id="GHO45739.1"/>
    </source>
</evidence>
<gene>
    <name evidence="2" type="ORF">KSX_39020</name>
</gene>
<dbReference type="PRINTS" id="PR00111">
    <property type="entry name" value="ABHYDROLASE"/>
</dbReference>
<dbReference type="InterPro" id="IPR000073">
    <property type="entry name" value="AB_hydrolase_1"/>
</dbReference>
<sequence length="294" mass="32704">MVASLYTNSEISLPQGVVRYRDEGTGPILVFVHGLLVNSALWRDVIAALSGQFRCIALDLPFGAHTSPLHADADLRPSGIAQLIADCFEALDIHDITLVGNDTGGAICQLTIANHPERISRLILTNCDAFEDFFPLPLQPLVVGARLFGIRFADFLTWVLQTKRAQRLLMTSVSLRRAEDATLDVYFSALRSGNRGIRYDLIQFLKHVSNRSTIGAAKSFRQYQRPVLIVWGKNDLFFSARNARRLKQAFPYASLEFVSQSRAFVPEDQPVLLAQKIVEFVGESSAIEPNGKEK</sequence>
<accession>A0A8J3I5H8</accession>
<dbReference type="InterPro" id="IPR029058">
    <property type="entry name" value="AB_hydrolase_fold"/>
</dbReference>
<organism evidence="2 3">
    <name type="scientific">Ktedonospora formicarum</name>
    <dbReference type="NCBI Taxonomy" id="2778364"/>
    <lineage>
        <taxon>Bacteria</taxon>
        <taxon>Bacillati</taxon>
        <taxon>Chloroflexota</taxon>
        <taxon>Ktedonobacteria</taxon>
        <taxon>Ktedonobacterales</taxon>
        <taxon>Ktedonobacteraceae</taxon>
        <taxon>Ktedonospora</taxon>
    </lineage>
</organism>
<dbReference type="SUPFAM" id="SSF53474">
    <property type="entry name" value="alpha/beta-Hydrolases"/>
    <property type="match status" value="1"/>
</dbReference>
<dbReference type="Proteomes" id="UP000612362">
    <property type="component" value="Unassembled WGS sequence"/>
</dbReference>
<comment type="caution">
    <text evidence="2">The sequence shown here is derived from an EMBL/GenBank/DDBJ whole genome shotgun (WGS) entry which is preliminary data.</text>
</comment>
<dbReference type="PANTHER" id="PTHR43798:SF24">
    <property type="entry name" value="CIS-3-ALKYL-4-ALKYLOXETAN-2-ONE DECARBOXYLASE"/>
    <property type="match status" value="1"/>
</dbReference>
<reference evidence="2" key="1">
    <citation type="submission" date="2020-10" db="EMBL/GenBank/DDBJ databases">
        <title>Taxonomic study of unclassified bacteria belonging to the class Ktedonobacteria.</title>
        <authorList>
            <person name="Yabe S."/>
            <person name="Wang C.M."/>
            <person name="Zheng Y."/>
            <person name="Sakai Y."/>
            <person name="Cavaletti L."/>
            <person name="Monciardini P."/>
            <person name="Donadio S."/>
        </authorList>
    </citation>
    <scope>NUCLEOTIDE SEQUENCE</scope>
    <source>
        <strain evidence="2">SOSP1-1</strain>
    </source>
</reference>
<name>A0A8J3I5H8_9CHLR</name>
<dbReference type="Pfam" id="PF00561">
    <property type="entry name" value="Abhydrolase_1"/>
    <property type="match status" value="1"/>
</dbReference>
<evidence type="ECO:0000259" key="1">
    <source>
        <dbReference type="Pfam" id="PF00561"/>
    </source>
</evidence>
<dbReference type="PANTHER" id="PTHR43798">
    <property type="entry name" value="MONOACYLGLYCEROL LIPASE"/>
    <property type="match status" value="1"/>
</dbReference>
<evidence type="ECO:0000313" key="3">
    <source>
        <dbReference type="Proteomes" id="UP000612362"/>
    </source>
</evidence>
<dbReference type="RefSeq" id="WP_220195169.1">
    <property type="nucleotide sequence ID" value="NZ_BNJF01000002.1"/>
</dbReference>
<protein>
    <submittedName>
        <fullName evidence="2">Putative hydrolase, alpha/beta hydrolase fold protein</fullName>
    </submittedName>
</protein>
<dbReference type="EMBL" id="BNJF01000002">
    <property type="protein sequence ID" value="GHO45739.1"/>
    <property type="molecule type" value="Genomic_DNA"/>
</dbReference>
<keyword evidence="2" id="KW-0378">Hydrolase</keyword>
<dbReference type="GO" id="GO:0016020">
    <property type="term" value="C:membrane"/>
    <property type="evidence" value="ECO:0007669"/>
    <property type="project" value="TreeGrafter"/>
</dbReference>
<dbReference type="Gene3D" id="3.40.50.1820">
    <property type="entry name" value="alpha/beta hydrolase"/>
    <property type="match status" value="1"/>
</dbReference>